<keyword evidence="1" id="KW-0812">Transmembrane</keyword>
<feature type="transmembrane region" description="Helical" evidence="1">
    <location>
        <begin position="85"/>
        <end position="103"/>
    </location>
</feature>
<name>A0A0F9E4X2_9ZZZZ</name>
<gene>
    <name evidence="2" type="ORF">LCGC14_2118700</name>
</gene>
<sequence length="251" mass="28485">MVLFQPPAGPPNPFSLGEYRSHETLLWITIIIGAVWAFFLLVEYLNTRKLHHLFWAFSFIAAYIVFHQIALIGTYGDLFANVSSALYSIITGSIAVGLLYVLYPDKKLWKLSYGQLYMLFVLIMAMLIGIYGLPNIQMYPLGLDALSRKWVPRLIETIAHLPSILIIIIIPAYTTLKTKKTGKPALLMSVGGLLFGINGLLLMLMRMEISDPFITIGLFPFWLIFGIGFFAFGMLYEKTWRFEIPGVEFED</sequence>
<evidence type="ECO:0000256" key="1">
    <source>
        <dbReference type="SAM" id="Phobius"/>
    </source>
</evidence>
<feature type="transmembrane region" description="Helical" evidence="1">
    <location>
        <begin position="54"/>
        <end position="73"/>
    </location>
</feature>
<feature type="transmembrane region" description="Helical" evidence="1">
    <location>
        <begin position="115"/>
        <end position="134"/>
    </location>
</feature>
<reference evidence="2" key="1">
    <citation type="journal article" date="2015" name="Nature">
        <title>Complex archaea that bridge the gap between prokaryotes and eukaryotes.</title>
        <authorList>
            <person name="Spang A."/>
            <person name="Saw J.H."/>
            <person name="Jorgensen S.L."/>
            <person name="Zaremba-Niedzwiedzka K."/>
            <person name="Martijn J."/>
            <person name="Lind A.E."/>
            <person name="van Eijk R."/>
            <person name="Schleper C."/>
            <person name="Guy L."/>
            <person name="Ettema T.J."/>
        </authorList>
    </citation>
    <scope>NUCLEOTIDE SEQUENCE</scope>
</reference>
<keyword evidence="1" id="KW-1133">Transmembrane helix</keyword>
<dbReference type="EMBL" id="LAZR01026333">
    <property type="protein sequence ID" value="KKL69064.1"/>
    <property type="molecule type" value="Genomic_DNA"/>
</dbReference>
<feature type="transmembrane region" description="Helical" evidence="1">
    <location>
        <begin position="154"/>
        <end position="173"/>
    </location>
</feature>
<accession>A0A0F9E4X2</accession>
<evidence type="ECO:0008006" key="3">
    <source>
        <dbReference type="Google" id="ProtNLM"/>
    </source>
</evidence>
<feature type="transmembrane region" description="Helical" evidence="1">
    <location>
        <begin position="185"/>
        <end position="207"/>
    </location>
</feature>
<evidence type="ECO:0000313" key="2">
    <source>
        <dbReference type="EMBL" id="KKL69064.1"/>
    </source>
</evidence>
<feature type="transmembrane region" description="Helical" evidence="1">
    <location>
        <begin position="24"/>
        <end position="42"/>
    </location>
</feature>
<comment type="caution">
    <text evidence="2">The sequence shown here is derived from an EMBL/GenBank/DDBJ whole genome shotgun (WGS) entry which is preliminary data.</text>
</comment>
<keyword evidence="1" id="KW-0472">Membrane</keyword>
<feature type="transmembrane region" description="Helical" evidence="1">
    <location>
        <begin position="213"/>
        <end position="236"/>
    </location>
</feature>
<protein>
    <recommendedName>
        <fullName evidence="3">Histidine kinase N-terminal 7TM region domain-containing protein</fullName>
    </recommendedName>
</protein>
<dbReference type="AlphaFoldDB" id="A0A0F9E4X2"/>
<proteinExistence type="predicted"/>
<organism evidence="2">
    <name type="scientific">marine sediment metagenome</name>
    <dbReference type="NCBI Taxonomy" id="412755"/>
    <lineage>
        <taxon>unclassified sequences</taxon>
        <taxon>metagenomes</taxon>
        <taxon>ecological metagenomes</taxon>
    </lineage>
</organism>